<dbReference type="Proteomes" id="UP001156441">
    <property type="component" value="Unassembled WGS sequence"/>
</dbReference>
<keyword evidence="6" id="KW-0762">Sugar transport</keyword>
<proteinExistence type="predicted"/>
<keyword evidence="3" id="KW-0813">Transport</keyword>
<accession>A0ABT2J8W1</accession>
<evidence type="ECO:0000256" key="5">
    <source>
        <dbReference type="ARBA" id="ARBA00022553"/>
    </source>
</evidence>
<dbReference type="EMBL" id="JAFFZE010000012">
    <property type="protein sequence ID" value="MCT2584302.1"/>
    <property type="molecule type" value="Genomic_DNA"/>
</dbReference>
<evidence type="ECO:0000256" key="9">
    <source>
        <dbReference type="ARBA" id="ARBA00022692"/>
    </source>
</evidence>
<dbReference type="NCBIfam" id="TIGR00851">
    <property type="entry name" value="mtlA"/>
    <property type="match status" value="1"/>
</dbReference>
<dbReference type="Pfam" id="PF02302">
    <property type="entry name" value="PTS_IIB"/>
    <property type="match status" value="1"/>
</dbReference>
<evidence type="ECO:0000256" key="7">
    <source>
        <dbReference type="ARBA" id="ARBA00022679"/>
    </source>
</evidence>
<feature type="compositionally biased region" description="Low complexity" evidence="12">
    <location>
        <begin position="373"/>
        <end position="382"/>
    </location>
</feature>
<comment type="caution">
    <text evidence="15">The sequence shown here is derived from an EMBL/GenBank/DDBJ whole genome shotgun (WGS) entry which is preliminary data.</text>
</comment>
<keyword evidence="16" id="KW-1185">Reference proteome</keyword>
<keyword evidence="9 13" id="KW-0812">Transmembrane</keyword>
<evidence type="ECO:0000256" key="4">
    <source>
        <dbReference type="ARBA" id="ARBA00022475"/>
    </source>
</evidence>
<dbReference type="SUPFAM" id="SSF52794">
    <property type="entry name" value="PTS system IIB component-like"/>
    <property type="match status" value="1"/>
</dbReference>
<dbReference type="PANTHER" id="PTHR30181:SF2">
    <property type="entry name" value="PTS SYSTEM MANNITOL-SPECIFIC EIICBA COMPONENT"/>
    <property type="match status" value="1"/>
</dbReference>
<evidence type="ECO:0000256" key="11">
    <source>
        <dbReference type="ARBA" id="ARBA00023136"/>
    </source>
</evidence>
<name>A0ABT2J8W1_9PSEU</name>
<dbReference type="PROSITE" id="PS51104">
    <property type="entry name" value="PTS_EIIC_TYPE_2"/>
    <property type="match status" value="1"/>
</dbReference>
<organism evidence="15 16">
    <name type="scientific">Actinophytocola gossypii</name>
    <dbReference type="NCBI Taxonomy" id="2812003"/>
    <lineage>
        <taxon>Bacteria</taxon>
        <taxon>Bacillati</taxon>
        <taxon>Actinomycetota</taxon>
        <taxon>Actinomycetes</taxon>
        <taxon>Pseudonocardiales</taxon>
        <taxon>Pseudonocardiaceae</taxon>
    </lineage>
</organism>
<evidence type="ECO:0000256" key="8">
    <source>
        <dbReference type="ARBA" id="ARBA00022683"/>
    </source>
</evidence>
<evidence type="ECO:0000256" key="12">
    <source>
        <dbReference type="SAM" id="MobiDB-lite"/>
    </source>
</evidence>
<evidence type="ECO:0000256" key="6">
    <source>
        <dbReference type="ARBA" id="ARBA00022597"/>
    </source>
</evidence>
<dbReference type="Pfam" id="PF02378">
    <property type="entry name" value="PTS_EIIC"/>
    <property type="match status" value="1"/>
</dbReference>
<feature type="transmembrane region" description="Helical" evidence="13">
    <location>
        <begin position="255"/>
        <end position="274"/>
    </location>
</feature>
<evidence type="ECO:0000256" key="10">
    <source>
        <dbReference type="ARBA" id="ARBA00022989"/>
    </source>
</evidence>
<sequence length="500" mass="51403">MTNVSMAEMKNLQGNGFRARVQRFGGYLAGMIMPNIGAFIAWGLITAMFIPTGWTPNETLGGLVDPMIKVLLPVLIGYTGGRMVHGQRGAVIGAVATMGVVVGAEQPMFLGAMIMGPLAALVLKGFDKLVEGKIRAGFEMLVNNFSSGILGGALALVGVVGIGPIMEALTNAAGNAVDFLVDNSLLPLVSIIVEPAKALFLNNAINHGVFGPLGADQALETGQSIMFMIETNPGPGLGVLVAMFLFGPRKIRPTVPGAMIIQFLGGIHEIYFPYLLMKPKLIIAAIAGGMAGVGTAMITNSGVVAAPAPGSIFAYLAVTPRGGHLSVLLSIAVAAGVSFIVGAMLLKFGRGADDDDPALAAAVGSGTPTVPDSGAGTDAGTESAGGSGAISTTTTTSTRPVISGKEVTKLMVACDAGMGSSVMLASQLRTRLKPYGVTVEHVPINDLPADTRLVLTHADLADRARSTVPHAVVIPFQMFLGDPMFDEVEKAIKEGGELRG</sequence>
<reference evidence="15 16" key="1">
    <citation type="submission" date="2021-02" db="EMBL/GenBank/DDBJ databases">
        <title>Actinophytocola xerophila sp. nov., isolated from soil of cotton cropping field.</title>
        <authorList>
            <person name="Huang R."/>
            <person name="Chen X."/>
            <person name="Ge X."/>
            <person name="Liu W."/>
        </authorList>
    </citation>
    <scope>NUCLEOTIDE SEQUENCE [LARGE SCALE GENOMIC DNA]</scope>
    <source>
        <strain evidence="15 16">S1-96</strain>
    </source>
</reference>
<comment type="function">
    <text evidence="1">The phosphoenolpyruvate-dependent sugar phosphotransferase system (sugar PTS), a major carbohydrate active transport system, catalyzes the phosphorylation of incoming sugar substrates concomitantly with their translocation across the cell membrane. The enzyme II CmtAB PTS system is involved in D-mannitol transport.</text>
</comment>
<dbReference type="InterPro" id="IPR013014">
    <property type="entry name" value="PTS_EIIC_2"/>
</dbReference>
<keyword evidence="7" id="KW-0808">Transferase</keyword>
<gene>
    <name evidence="15" type="ORF">JT362_14345</name>
</gene>
<comment type="subcellular location">
    <subcellularLocation>
        <location evidence="2">Cell membrane</location>
        <topology evidence="2">Multi-pass membrane protein</topology>
    </subcellularLocation>
</comment>
<keyword evidence="5" id="KW-0597">Phosphoprotein</keyword>
<evidence type="ECO:0000313" key="15">
    <source>
        <dbReference type="EMBL" id="MCT2584302.1"/>
    </source>
</evidence>
<dbReference type="InterPro" id="IPR050893">
    <property type="entry name" value="Sugar_PTS"/>
</dbReference>
<evidence type="ECO:0000259" key="14">
    <source>
        <dbReference type="PROSITE" id="PS51104"/>
    </source>
</evidence>
<feature type="transmembrane region" description="Helical" evidence="13">
    <location>
        <begin position="147"/>
        <end position="166"/>
    </location>
</feature>
<evidence type="ECO:0000313" key="16">
    <source>
        <dbReference type="Proteomes" id="UP001156441"/>
    </source>
</evidence>
<dbReference type="InterPro" id="IPR036095">
    <property type="entry name" value="PTS_EIIB-like_sf"/>
</dbReference>
<feature type="domain" description="PTS EIIC type-2" evidence="14">
    <location>
        <begin position="24"/>
        <end position="347"/>
    </location>
</feature>
<evidence type="ECO:0000256" key="1">
    <source>
        <dbReference type="ARBA" id="ARBA00002434"/>
    </source>
</evidence>
<feature type="transmembrane region" description="Helical" evidence="13">
    <location>
        <begin position="27"/>
        <end position="50"/>
    </location>
</feature>
<keyword evidence="11 13" id="KW-0472">Membrane</keyword>
<feature type="transmembrane region" description="Helical" evidence="13">
    <location>
        <begin position="325"/>
        <end position="346"/>
    </location>
</feature>
<keyword evidence="10 13" id="KW-1133">Transmembrane helix</keyword>
<dbReference type="InterPro" id="IPR003501">
    <property type="entry name" value="PTS_EIIB_2/3"/>
</dbReference>
<dbReference type="Gene3D" id="3.40.50.2300">
    <property type="match status" value="1"/>
</dbReference>
<dbReference type="PANTHER" id="PTHR30181">
    <property type="entry name" value="MANNITOL PERMEASE IIC COMPONENT"/>
    <property type="match status" value="1"/>
</dbReference>
<feature type="compositionally biased region" description="Low complexity" evidence="12">
    <location>
        <begin position="389"/>
        <end position="398"/>
    </location>
</feature>
<feature type="transmembrane region" description="Helical" evidence="13">
    <location>
        <begin position="108"/>
        <end position="126"/>
    </location>
</feature>
<keyword evidence="8" id="KW-0598">Phosphotransferase system</keyword>
<evidence type="ECO:0000256" key="3">
    <source>
        <dbReference type="ARBA" id="ARBA00022448"/>
    </source>
</evidence>
<dbReference type="InterPro" id="IPR003352">
    <property type="entry name" value="PTS_EIIC"/>
</dbReference>
<dbReference type="InterPro" id="IPR004718">
    <property type="entry name" value="PTS_IIC_mtl"/>
</dbReference>
<feature type="region of interest" description="Disordered" evidence="12">
    <location>
        <begin position="359"/>
        <end position="398"/>
    </location>
</feature>
<evidence type="ECO:0000256" key="13">
    <source>
        <dbReference type="SAM" id="Phobius"/>
    </source>
</evidence>
<feature type="transmembrane region" description="Helical" evidence="13">
    <location>
        <begin position="281"/>
        <end position="305"/>
    </location>
</feature>
<evidence type="ECO:0000256" key="2">
    <source>
        <dbReference type="ARBA" id="ARBA00004651"/>
    </source>
</evidence>
<protein>
    <submittedName>
        <fullName evidence="15">PTS mannitol transporter subunit IICB</fullName>
    </submittedName>
</protein>
<keyword evidence="4" id="KW-1003">Cell membrane</keyword>